<accession>A0AAN8P832</accession>
<feature type="region of interest" description="Disordered" evidence="1">
    <location>
        <begin position="97"/>
        <end position="117"/>
    </location>
</feature>
<protein>
    <submittedName>
        <fullName evidence="2">Uncharacterized protein</fullName>
    </submittedName>
</protein>
<dbReference type="AlphaFoldDB" id="A0AAN8P832"/>
<feature type="compositionally biased region" description="Polar residues" evidence="1">
    <location>
        <begin position="106"/>
        <end position="117"/>
    </location>
</feature>
<organism evidence="2 3">
    <name type="scientific">Polyplax serrata</name>
    <name type="common">Common mouse louse</name>
    <dbReference type="NCBI Taxonomy" id="468196"/>
    <lineage>
        <taxon>Eukaryota</taxon>
        <taxon>Metazoa</taxon>
        <taxon>Ecdysozoa</taxon>
        <taxon>Arthropoda</taxon>
        <taxon>Hexapoda</taxon>
        <taxon>Insecta</taxon>
        <taxon>Pterygota</taxon>
        <taxon>Neoptera</taxon>
        <taxon>Paraneoptera</taxon>
        <taxon>Psocodea</taxon>
        <taxon>Troctomorpha</taxon>
        <taxon>Phthiraptera</taxon>
        <taxon>Anoplura</taxon>
        <taxon>Polyplacidae</taxon>
        <taxon>Polyplax</taxon>
    </lineage>
</organism>
<evidence type="ECO:0000313" key="2">
    <source>
        <dbReference type="EMBL" id="KAK6638780.1"/>
    </source>
</evidence>
<reference evidence="2 3" key="1">
    <citation type="submission" date="2023-10" db="EMBL/GenBank/DDBJ databases">
        <title>Genomes of two closely related lineages of the louse Polyplax serrata with different host specificities.</title>
        <authorList>
            <person name="Martinu J."/>
            <person name="Tarabai H."/>
            <person name="Stefka J."/>
            <person name="Hypsa V."/>
        </authorList>
    </citation>
    <scope>NUCLEOTIDE SEQUENCE [LARGE SCALE GENOMIC DNA]</scope>
    <source>
        <strain evidence="2">HR10_N</strain>
    </source>
</reference>
<name>A0AAN8P832_POLSC</name>
<feature type="region of interest" description="Disordered" evidence="1">
    <location>
        <begin position="36"/>
        <end position="63"/>
    </location>
</feature>
<evidence type="ECO:0000256" key="1">
    <source>
        <dbReference type="SAM" id="MobiDB-lite"/>
    </source>
</evidence>
<proteinExistence type="predicted"/>
<dbReference type="Proteomes" id="UP001372834">
    <property type="component" value="Unassembled WGS sequence"/>
</dbReference>
<sequence>MLKLMQRTLQCTKVVVAVIAAAEKVIIDDVDDERLHPALDNDSVHKSKTETTDTENAPSRENPLARIKRFQVEAESRKIEFARLLEEHAQVIRQLKQMEETESSHHFATSMANVSKA</sequence>
<comment type="caution">
    <text evidence="2">The sequence shown here is derived from an EMBL/GenBank/DDBJ whole genome shotgun (WGS) entry which is preliminary data.</text>
</comment>
<feature type="compositionally biased region" description="Basic and acidic residues" evidence="1">
    <location>
        <begin position="36"/>
        <end position="51"/>
    </location>
</feature>
<evidence type="ECO:0000313" key="3">
    <source>
        <dbReference type="Proteomes" id="UP001372834"/>
    </source>
</evidence>
<gene>
    <name evidence="2" type="ORF">RUM43_007049</name>
</gene>
<dbReference type="EMBL" id="JAWJWE010000003">
    <property type="protein sequence ID" value="KAK6638780.1"/>
    <property type="molecule type" value="Genomic_DNA"/>
</dbReference>